<dbReference type="STRING" id="137246.A0A401SHJ1"/>
<dbReference type="PROSITE" id="PS50076">
    <property type="entry name" value="DNAJ_2"/>
    <property type="match status" value="1"/>
</dbReference>
<feature type="region of interest" description="Disordered" evidence="1">
    <location>
        <begin position="69"/>
        <end position="95"/>
    </location>
</feature>
<dbReference type="PANTHER" id="PTHR44873">
    <property type="entry name" value="DNAJ HOMOLOG SUBFAMILY C MEMBER 30, MITOCHONDRIAL"/>
    <property type="match status" value="1"/>
</dbReference>
<dbReference type="EMBL" id="BEZZ01000268">
    <property type="protein sequence ID" value="GCC29820.1"/>
    <property type="molecule type" value="Genomic_DNA"/>
</dbReference>
<evidence type="ECO:0000259" key="3">
    <source>
        <dbReference type="PROSITE" id="PS50076"/>
    </source>
</evidence>
<dbReference type="AlphaFoldDB" id="A0A401SHJ1"/>
<evidence type="ECO:0000256" key="2">
    <source>
        <dbReference type="SAM" id="Phobius"/>
    </source>
</evidence>
<keyword evidence="2" id="KW-0812">Transmembrane</keyword>
<comment type="caution">
    <text evidence="4">The sequence shown here is derived from an EMBL/GenBank/DDBJ whole genome shotgun (WGS) entry which is preliminary data.</text>
</comment>
<dbReference type="Proteomes" id="UP000287033">
    <property type="component" value="Unassembled WGS sequence"/>
</dbReference>
<evidence type="ECO:0000313" key="5">
    <source>
        <dbReference type="Proteomes" id="UP000287033"/>
    </source>
</evidence>
<feature type="transmembrane region" description="Helical" evidence="2">
    <location>
        <begin position="383"/>
        <end position="402"/>
    </location>
</feature>
<protein>
    <recommendedName>
        <fullName evidence="3">J domain-containing protein</fullName>
    </recommendedName>
</protein>
<dbReference type="SUPFAM" id="SSF46565">
    <property type="entry name" value="Chaperone J-domain"/>
    <property type="match status" value="1"/>
</dbReference>
<dbReference type="Pfam" id="PF00226">
    <property type="entry name" value="DnaJ"/>
    <property type="match status" value="1"/>
</dbReference>
<dbReference type="PANTHER" id="PTHR44873:SF1">
    <property type="entry name" value="DNAJ HOMOLOG SUBFAMILY C MEMBER 30, MITOCHONDRIAL"/>
    <property type="match status" value="1"/>
</dbReference>
<dbReference type="InterPro" id="IPR001623">
    <property type="entry name" value="DnaJ_domain"/>
</dbReference>
<feature type="region of interest" description="Disordered" evidence="1">
    <location>
        <begin position="307"/>
        <end position="330"/>
    </location>
</feature>
<dbReference type="PRINTS" id="PR00625">
    <property type="entry name" value="JDOMAIN"/>
</dbReference>
<accession>A0A401SHJ1</accession>
<reference evidence="4 5" key="1">
    <citation type="journal article" date="2018" name="Nat. Ecol. Evol.">
        <title>Shark genomes provide insights into elasmobranch evolution and the origin of vertebrates.</title>
        <authorList>
            <person name="Hara Y"/>
            <person name="Yamaguchi K"/>
            <person name="Onimaru K"/>
            <person name="Kadota M"/>
            <person name="Koyanagi M"/>
            <person name="Keeley SD"/>
            <person name="Tatsumi K"/>
            <person name="Tanaka K"/>
            <person name="Motone F"/>
            <person name="Kageyama Y"/>
            <person name="Nozu R"/>
            <person name="Adachi N"/>
            <person name="Nishimura O"/>
            <person name="Nakagawa R"/>
            <person name="Tanegashima C"/>
            <person name="Kiyatake I"/>
            <person name="Matsumoto R"/>
            <person name="Murakumo K"/>
            <person name="Nishida K"/>
            <person name="Terakita A"/>
            <person name="Kuratani S"/>
            <person name="Sato K"/>
            <person name="Hyodo S Kuraku.S."/>
        </authorList>
    </citation>
    <scope>NUCLEOTIDE SEQUENCE [LARGE SCALE GENOMIC DNA]</scope>
</reference>
<feature type="domain" description="J" evidence="3">
    <location>
        <begin position="235"/>
        <end position="300"/>
    </location>
</feature>
<sequence length="405" mass="45114">MALFFAGRSVRVSQHRNSGDCVRKLVVSACSLGSGSRLAAAGVGQGAGGRRRLLLLLLSPSVAQRPAAQSRAAAGILEPTPSRNTPTRRGAAEQGSRLSEALTALQLHRTQQTPGSDPPVAGSVTFPLERHLCSQNRELSNTDLYMVHVNGFINHGSCLSCQVLASHLRNHKYLLCIFKRSIVTNGWASALDSNGHWHFVTMVHHQCRTYGYFRDGNRYSGRNNAVPLPQGSNTLYYDILKISPSATQSQIKSAYYKQSFRYHPDRNAGSEEAALRFTQINEAYSVLGSVTLRKKYDRGILTAADLRSGKKPSEKAQTSASKQSQAWSSSDKLSSEKSMFNFDEFYKAHYGEQLAREQTQRWRRMQLRKNKESLEGRWHIQKLMEMTVTAMLIGGLFLLFSINNK</sequence>
<dbReference type="CDD" id="cd06257">
    <property type="entry name" value="DnaJ"/>
    <property type="match status" value="1"/>
</dbReference>
<keyword evidence="2" id="KW-1133">Transmembrane helix</keyword>
<evidence type="ECO:0000256" key="1">
    <source>
        <dbReference type="SAM" id="MobiDB-lite"/>
    </source>
</evidence>
<dbReference type="OrthoDB" id="376357at2759"/>
<keyword evidence="5" id="KW-1185">Reference proteome</keyword>
<organism evidence="4 5">
    <name type="scientific">Chiloscyllium punctatum</name>
    <name type="common">Brownbanded bambooshark</name>
    <name type="synonym">Hemiscyllium punctatum</name>
    <dbReference type="NCBI Taxonomy" id="137246"/>
    <lineage>
        <taxon>Eukaryota</taxon>
        <taxon>Metazoa</taxon>
        <taxon>Chordata</taxon>
        <taxon>Craniata</taxon>
        <taxon>Vertebrata</taxon>
        <taxon>Chondrichthyes</taxon>
        <taxon>Elasmobranchii</taxon>
        <taxon>Galeomorphii</taxon>
        <taxon>Galeoidea</taxon>
        <taxon>Orectolobiformes</taxon>
        <taxon>Hemiscylliidae</taxon>
        <taxon>Chiloscyllium</taxon>
    </lineage>
</organism>
<dbReference type="SMART" id="SM00271">
    <property type="entry name" value="DnaJ"/>
    <property type="match status" value="1"/>
</dbReference>
<proteinExistence type="predicted"/>
<feature type="compositionally biased region" description="Low complexity" evidence="1">
    <location>
        <begin position="315"/>
        <end position="330"/>
    </location>
</feature>
<dbReference type="InterPro" id="IPR053025">
    <property type="entry name" value="Mito_ATP_Synthase-Asso"/>
</dbReference>
<evidence type="ECO:0000313" key="4">
    <source>
        <dbReference type="EMBL" id="GCC29820.1"/>
    </source>
</evidence>
<name>A0A401SHJ1_CHIPU</name>
<dbReference type="Gene3D" id="1.10.287.110">
    <property type="entry name" value="DnaJ domain"/>
    <property type="match status" value="1"/>
</dbReference>
<keyword evidence="2" id="KW-0472">Membrane</keyword>
<gene>
    <name evidence="4" type="ORF">chiPu_0008262</name>
</gene>
<dbReference type="InterPro" id="IPR036869">
    <property type="entry name" value="J_dom_sf"/>
</dbReference>